<feature type="non-terminal residue" evidence="2">
    <location>
        <position position="1"/>
    </location>
</feature>
<dbReference type="PANTHER" id="PTHR36151:SF3">
    <property type="entry name" value="ER-BOUND OXYGENASE MPAB_MPAB'_RUBBER OXYGENASE CATALYTIC DOMAIN-CONTAINING PROTEIN"/>
    <property type="match status" value="1"/>
</dbReference>
<comment type="caution">
    <text evidence="2">The sequence shown here is derived from an EMBL/GenBank/DDBJ whole genome shotgun (WGS) entry which is preliminary data.</text>
</comment>
<protein>
    <submittedName>
        <fullName evidence="2">Oxygenase MpaB family protein</fullName>
    </submittedName>
</protein>
<organism evidence="2 3">
    <name type="scientific">Georgenia halotolerans</name>
    <dbReference type="NCBI Taxonomy" id="3028317"/>
    <lineage>
        <taxon>Bacteria</taxon>
        <taxon>Bacillati</taxon>
        <taxon>Actinomycetota</taxon>
        <taxon>Actinomycetes</taxon>
        <taxon>Micrococcales</taxon>
        <taxon>Bogoriellaceae</taxon>
        <taxon>Georgenia</taxon>
    </lineage>
</organism>
<feature type="domain" description="ER-bound oxygenase mpaB/mpaB'/Rubber oxygenase catalytic" evidence="1">
    <location>
        <begin position="1"/>
        <end position="132"/>
    </location>
</feature>
<dbReference type="EMBL" id="JARACI010000153">
    <property type="protein sequence ID" value="MDD9204979.1"/>
    <property type="molecule type" value="Genomic_DNA"/>
</dbReference>
<dbReference type="PANTHER" id="PTHR36151">
    <property type="entry name" value="BLR2777 PROTEIN"/>
    <property type="match status" value="1"/>
</dbReference>
<reference evidence="2" key="1">
    <citation type="submission" date="2023-02" db="EMBL/GenBank/DDBJ databases">
        <title>Georgenia sp.10Sc9-8, isolated from a soil sample collected from the Taklamakan desert.</title>
        <authorList>
            <person name="Liu S."/>
        </authorList>
    </citation>
    <scope>NUCLEOTIDE SEQUENCE</scope>
    <source>
        <strain evidence="2">10Sc9-8</strain>
    </source>
</reference>
<evidence type="ECO:0000259" key="1">
    <source>
        <dbReference type="Pfam" id="PF09995"/>
    </source>
</evidence>
<feature type="non-terminal residue" evidence="2">
    <location>
        <position position="132"/>
    </location>
</feature>
<evidence type="ECO:0000313" key="2">
    <source>
        <dbReference type="EMBL" id="MDD9204979.1"/>
    </source>
</evidence>
<accession>A0ABT5TSD5</accession>
<evidence type="ECO:0000313" key="3">
    <source>
        <dbReference type="Proteomes" id="UP001165561"/>
    </source>
</evidence>
<gene>
    <name evidence="2" type="ORF">PU560_00700</name>
</gene>
<dbReference type="InterPro" id="IPR018713">
    <property type="entry name" value="MPAB/Lcp_cat_dom"/>
</dbReference>
<dbReference type="Proteomes" id="UP001165561">
    <property type="component" value="Unassembled WGS sequence"/>
</dbReference>
<keyword evidence="3" id="KW-1185">Reference proteome</keyword>
<dbReference type="Pfam" id="PF09995">
    <property type="entry name" value="MPAB_Lcp_cat"/>
    <property type="match status" value="1"/>
</dbReference>
<sequence length="132" mass="14520">RALLLQSLHPLAMAAVADHSDFRTDVWGRLARTSTFIAETTFARVEDAEQAIAVVKAVHKHVHGTAPDGRAYRADDPHLLTWVHVAEIDSFLTAQQRYGARPLGPDEADLYVAQTAEVARRLGAERVPTTRA</sequence>
<proteinExistence type="predicted"/>
<name>A0ABT5TSD5_9MICO</name>